<dbReference type="EMBL" id="HBUF01356193">
    <property type="protein sequence ID" value="CAG6717640.1"/>
    <property type="molecule type" value="Transcribed_RNA"/>
</dbReference>
<evidence type="ECO:0000256" key="15">
    <source>
        <dbReference type="ARBA" id="ARBA00047273"/>
    </source>
</evidence>
<reference evidence="18" key="1">
    <citation type="submission" date="2021-05" db="EMBL/GenBank/DDBJ databases">
        <authorList>
            <person name="Alioto T."/>
            <person name="Alioto T."/>
            <person name="Gomez Garrido J."/>
        </authorList>
    </citation>
    <scope>NUCLEOTIDE SEQUENCE</scope>
</reference>
<keyword evidence="12" id="KW-0294">Fucose metabolism</keyword>
<dbReference type="PANTHER" id="PTHR21420:SF10">
    <property type="entry name" value="GDP-FUCOSE PROTEIN O-FUCOSYLTRANSFERASE 1"/>
    <property type="match status" value="1"/>
</dbReference>
<evidence type="ECO:0000256" key="5">
    <source>
        <dbReference type="ARBA" id="ARBA00021745"/>
    </source>
</evidence>
<evidence type="ECO:0000256" key="10">
    <source>
        <dbReference type="ARBA" id="ARBA00023157"/>
    </source>
</evidence>
<dbReference type="UniPathway" id="UPA00378"/>
<evidence type="ECO:0000256" key="13">
    <source>
        <dbReference type="ARBA" id="ARBA00023277"/>
    </source>
</evidence>
<dbReference type="InterPro" id="IPR039922">
    <property type="entry name" value="POFUT1"/>
</dbReference>
<evidence type="ECO:0000256" key="17">
    <source>
        <dbReference type="SAM" id="SignalP"/>
    </source>
</evidence>
<evidence type="ECO:0000256" key="16">
    <source>
        <dbReference type="ARBA" id="ARBA00048647"/>
    </source>
</evidence>
<dbReference type="EC" id="2.4.1.221" evidence="4"/>
<evidence type="ECO:0000256" key="7">
    <source>
        <dbReference type="ARBA" id="ARBA00022679"/>
    </source>
</evidence>
<comment type="subcellular location">
    <subcellularLocation>
        <location evidence="1">Endoplasmic reticulum</location>
    </subcellularLocation>
</comment>
<evidence type="ECO:0000256" key="6">
    <source>
        <dbReference type="ARBA" id="ARBA00022676"/>
    </source>
</evidence>
<sequence>MSISLFSCFILLLQLYSTLGLDKAGYILYCPCMGRFGNQADNFLGALAFAKGINRTLVLPPWVEYRYGESKSIQVPFDTYFQVEPLESYHRVMTMEKFMQDIAPHIWPPQTRTAFCYMARGTSNQSSCNAKDGNPFGPFWDTFGVDFTGSEFYGPLHYDVHHSDIAEHWKRRYPADDWPVLAFTGAPGSFPVQDENRVLQTYLVFNDKIANESKTFIRNKMPAGAFVGLHLRNGIDWVRACEHIHNSPLLFAAPQCLGYRNEYGSATEELCFPSVDTVIRQVKRVVRDHGQIKYVFVATDNNSMKEQLEEAFKKTEIRIVPSDRPPLVDLAILSQSNHFIGNCISSFTAFVRRHRDVKGLPSTFWAFPIVKKTTHKTKDEL</sequence>
<organism evidence="18">
    <name type="scientific">Cacopsylla melanoneura</name>
    <dbReference type="NCBI Taxonomy" id="428564"/>
    <lineage>
        <taxon>Eukaryota</taxon>
        <taxon>Metazoa</taxon>
        <taxon>Ecdysozoa</taxon>
        <taxon>Arthropoda</taxon>
        <taxon>Hexapoda</taxon>
        <taxon>Insecta</taxon>
        <taxon>Pterygota</taxon>
        <taxon>Neoptera</taxon>
        <taxon>Paraneoptera</taxon>
        <taxon>Hemiptera</taxon>
        <taxon>Sternorrhyncha</taxon>
        <taxon>Psylloidea</taxon>
        <taxon>Psyllidae</taxon>
        <taxon>Psyllinae</taxon>
        <taxon>Cacopsylla</taxon>
    </lineage>
</organism>
<evidence type="ECO:0000256" key="4">
    <source>
        <dbReference type="ARBA" id="ARBA00012196"/>
    </source>
</evidence>
<keyword evidence="17" id="KW-0732">Signal</keyword>
<keyword evidence="7 18" id="KW-0808">Transferase</keyword>
<dbReference type="InterPro" id="IPR019378">
    <property type="entry name" value="GDP-Fuc_O-FucTrfase"/>
</dbReference>
<evidence type="ECO:0000256" key="11">
    <source>
        <dbReference type="ARBA" id="ARBA00023180"/>
    </source>
</evidence>
<dbReference type="AlphaFoldDB" id="A0A8D8V297"/>
<accession>A0A8D8V297</accession>
<keyword evidence="13" id="KW-0119">Carbohydrate metabolism</keyword>
<keyword evidence="11" id="KW-0325">Glycoprotein</keyword>
<keyword evidence="10" id="KW-1015">Disulfide bond</keyword>
<protein>
    <recommendedName>
        <fullName evidence="5">GDP-fucose protein O-fucosyltransferase 1</fullName>
        <ecNumber evidence="4">2.4.1.221</ecNumber>
    </recommendedName>
    <alternativeName>
        <fullName evidence="14">Peptide-O-fucosyltransferase 1</fullName>
    </alternativeName>
</protein>
<name>A0A8D8V297_9HEMI</name>
<dbReference type="GO" id="GO:0006004">
    <property type="term" value="P:fucose metabolic process"/>
    <property type="evidence" value="ECO:0007669"/>
    <property type="project" value="UniProtKB-KW"/>
</dbReference>
<feature type="signal peptide" evidence="17">
    <location>
        <begin position="1"/>
        <end position="20"/>
    </location>
</feature>
<dbReference type="GO" id="GO:0046922">
    <property type="term" value="F:peptide-O-fucosyltransferase activity"/>
    <property type="evidence" value="ECO:0007669"/>
    <property type="project" value="UniProtKB-EC"/>
</dbReference>
<dbReference type="Pfam" id="PF10250">
    <property type="entry name" value="O-FucT"/>
    <property type="match status" value="1"/>
</dbReference>
<evidence type="ECO:0000256" key="2">
    <source>
        <dbReference type="ARBA" id="ARBA00004922"/>
    </source>
</evidence>
<evidence type="ECO:0000313" key="18">
    <source>
        <dbReference type="EMBL" id="CAG6717640.1"/>
    </source>
</evidence>
<keyword evidence="8" id="KW-0256">Endoplasmic reticulum</keyword>
<comment type="pathway">
    <text evidence="2">Protein modification; protein glycosylation.</text>
</comment>
<dbReference type="Gene3D" id="3.40.50.11340">
    <property type="match status" value="1"/>
</dbReference>
<dbReference type="EMBL" id="HBUF01356192">
    <property type="protein sequence ID" value="CAG6717638.1"/>
    <property type="molecule type" value="Transcribed_RNA"/>
</dbReference>
<evidence type="ECO:0000256" key="9">
    <source>
        <dbReference type="ARBA" id="ARBA00022976"/>
    </source>
</evidence>
<proteinExistence type="inferred from homology"/>
<comment type="catalytic activity">
    <reaction evidence="16">
        <text>L-seryl-[protein] + GDP-beta-L-fucose = 3-O-(alpha-L-fucosyl)-L-seryl-[protein] + GDP + H(+)</text>
        <dbReference type="Rhea" id="RHEA:63644"/>
        <dbReference type="Rhea" id="RHEA-COMP:9863"/>
        <dbReference type="Rhea" id="RHEA-COMP:17914"/>
        <dbReference type="ChEBI" id="CHEBI:15378"/>
        <dbReference type="ChEBI" id="CHEBI:29999"/>
        <dbReference type="ChEBI" id="CHEBI:57273"/>
        <dbReference type="ChEBI" id="CHEBI:58189"/>
        <dbReference type="ChEBI" id="CHEBI:189632"/>
        <dbReference type="EC" id="2.4.1.221"/>
    </reaction>
    <physiologicalReaction direction="left-to-right" evidence="16">
        <dbReference type="Rhea" id="RHEA:63645"/>
    </physiologicalReaction>
</comment>
<dbReference type="PANTHER" id="PTHR21420">
    <property type="entry name" value="GDP-FUCOSE PROTEIN O-FUCOSYLTRANSFERASE 1"/>
    <property type="match status" value="1"/>
</dbReference>
<dbReference type="Gene3D" id="3.40.50.11350">
    <property type="match status" value="1"/>
</dbReference>
<keyword evidence="6 18" id="KW-0328">Glycosyltransferase</keyword>
<evidence type="ECO:0000256" key="3">
    <source>
        <dbReference type="ARBA" id="ARBA00010626"/>
    </source>
</evidence>
<evidence type="ECO:0000256" key="12">
    <source>
        <dbReference type="ARBA" id="ARBA00023253"/>
    </source>
</evidence>
<comment type="catalytic activity">
    <reaction evidence="15">
        <text>L-threonyl-[protein] + GDP-beta-L-fucose = 3-O-(alpha-L-fucosyl)-L-threonyl-[protein] + GDP + H(+)</text>
        <dbReference type="Rhea" id="RHEA:70491"/>
        <dbReference type="Rhea" id="RHEA-COMP:11060"/>
        <dbReference type="Rhea" id="RHEA-COMP:17915"/>
        <dbReference type="ChEBI" id="CHEBI:15378"/>
        <dbReference type="ChEBI" id="CHEBI:30013"/>
        <dbReference type="ChEBI" id="CHEBI:57273"/>
        <dbReference type="ChEBI" id="CHEBI:58189"/>
        <dbReference type="ChEBI" id="CHEBI:189631"/>
        <dbReference type="EC" id="2.4.1.221"/>
    </reaction>
    <physiologicalReaction direction="left-to-right" evidence="15">
        <dbReference type="Rhea" id="RHEA:70492"/>
    </physiologicalReaction>
</comment>
<evidence type="ECO:0000256" key="14">
    <source>
        <dbReference type="ARBA" id="ARBA00033080"/>
    </source>
</evidence>
<dbReference type="CDD" id="cd11302">
    <property type="entry name" value="O-FucT-1"/>
    <property type="match status" value="1"/>
</dbReference>
<evidence type="ECO:0000256" key="8">
    <source>
        <dbReference type="ARBA" id="ARBA00022824"/>
    </source>
</evidence>
<dbReference type="GO" id="GO:0005783">
    <property type="term" value="C:endoplasmic reticulum"/>
    <property type="evidence" value="ECO:0007669"/>
    <property type="project" value="UniProtKB-SubCell"/>
</dbReference>
<comment type="similarity">
    <text evidence="3">Belongs to the glycosyltransferase 65 family.</text>
</comment>
<evidence type="ECO:0000256" key="1">
    <source>
        <dbReference type="ARBA" id="ARBA00004240"/>
    </source>
</evidence>
<dbReference type="GO" id="GO:0007219">
    <property type="term" value="P:Notch signaling pathway"/>
    <property type="evidence" value="ECO:0007669"/>
    <property type="project" value="UniProtKB-KW"/>
</dbReference>
<keyword evidence="9" id="KW-0914">Notch signaling pathway</keyword>
<feature type="chain" id="PRO_5033671605" description="GDP-fucose protein O-fucosyltransferase 1" evidence="17">
    <location>
        <begin position="21"/>
        <end position="381"/>
    </location>
</feature>